<gene>
    <name evidence="2" type="ORF">MELIAE_LOCUS9509</name>
</gene>
<keyword evidence="1" id="KW-0732">Signal</keyword>
<feature type="chain" id="PRO_5040270642" evidence="1">
    <location>
        <begin position="19"/>
        <end position="234"/>
    </location>
</feature>
<dbReference type="Pfam" id="PF06585">
    <property type="entry name" value="JHBP"/>
    <property type="match status" value="1"/>
</dbReference>
<dbReference type="InterPro" id="IPR038606">
    <property type="entry name" value="To_sf"/>
</dbReference>
<accession>A0A9P0BBE9</accession>
<organism evidence="2 3">
    <name type="scientific">Brassicogethes aeneus</name>
    <name type="common">Rape pollen beetle</name>
    <name type="synonym">Meligethes aeneus</name>
    <dbReference type="NCBI Taxonomy" id="1431903"/>
    <lineage>
        <taxon>Eukaryota</taxon>
        <taxon>Metazoa</taxon>
        <taxon>Ecdysozoa</taxon>
        <taxon>Arthropoda</taxon>
        <taxon>Hexapoda</taxon>
        <taxon>Insecta</taxon>
        <taxon>Pterygota</taxon>
        <taxon>Neoptera</taxon>
        <taxon>Endopterygota</taxon>
        <taxon>Coleoptera</taxon>
        <taxon>Polyphaga</taxon>
        <taxon>Cucujiformia</taxon>
        <taxon>Nitidulidae</taxon>
        <taxon>Meligethinae</taxon>
        <taxon>Brassicogethes</taxon>
    </lineage>
</organism>
<dbReference type="Gene3D" id="3.15.10.30">
    <property type="entry name" value="Haemolymph juvenile hormone binding protein"/>
    <property type="match status" value="1"/>
</dbReference>
<dbReference type="InterPro" id="IPR010562">
    <property type="entry name" value="Haemolymph_juvenile_hormone-bd"/>
</dbReference>
<dbReference type="OrthoDB" id="6380971at2759"/>
<name>A0A9P0BBE9_BRAAE</name>
<dbReference type="EMBL" id="OV121137">
    <property type="protein sequence ID" value="CAH0559418.1"/>
    <property type="molecule type" value="Genomic_DNA"/>
</dbReference>
<sequence>RLICWGFFLILLFNGVESKVTICLNLTQEQTQSLTRTDILNKFTDEMNNWIFVEHADFNFTHPAISAKGTLDNLNISNILNTTTSLDYDYAEEDNEGANFTFSLTNVSIVGEYNLTGDIGDLFDIFGAGSFWLNLQITIIAIFNAIGDESSICVPLDISIELPVVDGHLDNFMNPYKNDTEFEDLMNKAIINLAPLMVEEFVLEFKNAFDDEIQEYFNCRFNYNCHNETTMVPK</sequence>
<feature type="non-terminal residue" evidence="2">
    <location>
        <position position="1"/>
    </location>
</feature>
<evidence type="ECO:0000256" key="1">
    <source>
        <dbReference type="SAM" id="SignalP"/>
    </source>
</evidence>
<proteinExistence type="predicted"/>
<feature type="signal peptide" evidence="1">
    <location>
        <begin position="1"/>
        <end position="18"/>
    </location>
</feature>
<evidence type="ECO:0000313" key="2">
    <source>
        <dbReference type="EMBL" id="CAH0559418.1"/>
    </source>
</evidence>
<keyword evidence="3" id="KW-1185">Reference proteome</keyword>
<reference evidence="2" key="1">
    <citation type="submission" date="2021-12" db="EMBL/GenBank/DDBJ databases">
        <authorList>
            <person name="King R."/>
        </authorList>
    </citation>
    <scope>NUCLEOTIDE SEQUENCE</scope>
</reference>
<dbReference type="AlphaFoldDB" id="A0A9P0BBE9"/>
<protein>
    <submittedName>
        <fullName evidence="2">Uncharacterized protein</fullName>
    </submittedName>
</protein>
<evidence type="ECO:0000313" key="3">
    <source>
        <dbReference type="Proteomes" id="UP001154078"/>
    </source>
</evidence>
<dbReference type="Proteomes" id="UP001154078">
    <property type="component" value="Chromosome 6"/>
</dbReference>